<organism evidence="2 3">
    <name type="scientific">Pseudosporangium ferrugineum</name>
    <dbReference type="NCBI Taxonomy" id="439699"/>
    <lineage>
        <taxon>Bacteria</taxon>
        <taxon>Bacillati</taxon>
        <taxon>Actinomycetota</taxon>
        <taxon>Actinomycetes</taxon>
        <taxon>Micromonosporales</taxon>
        <taxon>Micromonosporaceae</taxon>
        <taxon>Pseudosporangium</taxon>
    </lineage>
</organism>
<proteinExistence type="predicted"/>
<comment type="caution">
    <text evidence="2">The sequence shown here is derived from an EMBL/GenBank/DDBJ whole genome shotgun (WGS) entry which is preliminary data.</text>
</comment>
<name>A0A2T0RJ31_9ACTN</name>
<feature type="transmembrane region" description="Helical" evidence="1">
    <location>
        <begin position="200"/>
        <end position="216"/>
    </location>
</feature>
<evidence type="ECO:0000256" key="1">
    <source>
        <dbReference type="SAM" id="Phobius"/>
    </source>
</evidence>
<reference evidence="2 3" key="1">
    <citation type="submission" date="2018-03" db="EMBL/GenBank/DDBJ databases">
        <title>Genomic Encyclopedia of Archaeal and Bacterial Type Strains, Phase II (KMG-II): from individual species to whole genera.</title>
        <authorList>
            <person name="Goeker M."/>
        </authorList>
    </citation>
    <scope>NUCLEOTIDE SEQUENCE [LARGE SCALE GENOMIC DNA]</scope>
    <source>
        <strain evidence="2 3">DSM 45348</strain>
    </source>
</reference>
<dbReference type="AlphaFoldDB" id="A0A2T0RJ31"/>
<feature type="transmembrane region" description="Helical" evidence="1">
    <location>
        <begin position="12"/>
        <end position="36"/>
    </location>
</feature>
<dbReference type="Proteomes" id="UP000239209">
    <property type="component" value="Unassembled WGS sequence"/>
</dbReference>
<evidence type="ECO:0000313" key="3">
    <source>
        <dbReference type="Proteomes" id="UP000239209"/>
    </source>
</evidence>
<keyword evidence="1" id="KW-0472">Membrane</keyword>
<feature type="transmembrane region" description="Helical" evidence="1">
    <location>
        <begin position="68"/>
        <end position="87"/>
    </location>
</feature>
<dbReference type="EMBL" id="PVZG01000021">
    <property type="protein sequence ID" value="PRY21110.1"/>
    <property type="molecule type" value="Genomic_DNA"/>
</dbReference>
<keyword evidence="1" id="KW-0812">Transmembrane</keyword>
<keyword evidence="3" id="KW-1185">Reference proteome</keyword>
<sequence length="234" mass="24203">MNDTSTPVPQRRATVAALLASGGIYFAAEFIAAAAWTDPPYSYTYHYISNLGVHGPSTGFGQYMYSPLAWVMNAGFILFGIVAFAGIATLRGLPGRRRVPLTATAALLTVGVILVGLFPGSGEALEDGTADYHGLGAFAAFISGNVLLILLGRAHRLLGIPRGWGRALTGLGIFGFVGLVAFMAAVSTGANVLVGLCERGAVYPIMIGLIGLGAALRRAGHRVGSLDPGMPQPS</sequence>
<gene>
    <name evidence="2" type="ORF">CLV70_121113</name>
</gene>
<feature type="transmembrane region" description="Helical" evidence="1">
    <location>
        <begin position="99"/>
        <end position="120"/>
    </location>
</feature>
<keyword evidence="1" id="KW-1133">Transmembrane helix</keyword>
<feature type="transmembrane region" description="Helical" evidence="1">
    <location>
        <begin position="132"/>
        <end position="151"/>
    </location>
</feature>
<dbReference type="RefSeq" id="WP_211303972.1">
    <property type="nucleotide sequence ID" value="NZ_PVZG01000021.1"/>
</dbReference>
<evidence type="ECO:0000313" key="2">
    <source>
        <dbReference type="EMBL" id="PRY21110.1"/>
    </source>
</evidence>
<dbReference type="Pfam" id="PF06197">
    <property type="entry name" value="DUF998"/>
    <property type="match status" value="1"/>
</dbReference>
<dbReference type="InterPro" id="IPR009339">
    <property type="entry name" value="DUF998"/>
</dbReference>
<protein>
    <submittedName>
        <fullName evidence="2">Putative membrane protein</fullName>
    </submittedName>
</protein>
<feature type="transmembrane region" description="Helical" evidence="1">
    <location>
        <begin position="171"/>
        <end position="194"/>
    </location>
</feature>
<accession>A0A2T0RJ31</accession>